<dbReference type="KEGG" id="mgly:NCTC10194_00609"/>
<evidence type="ECO:0000256" key="2">
    <source>
        <dbReference type="SAM" id="MobiDB-lite"/>
    </source>
</evidence>
<feature type="coiled-coil region" evidence="1">
    <location>
        <begin position="25"/>
        <end position="104"/>
    </location>
</feature>
<proteinExistence type="predicted"/>
<evidence type="ECO:0000313" key="3">
    <source>
        <dbReference type="EMBL" id="VEU70900.1"/>
    </source>
</evidence>
<evidence type="ECO:0000256" key="1">
    <source>
        <dbReference type="SAM" id="Coils"/>
    </source>
</evidence>
<protein>
    <submittedName>
        <fullName evidence="3">Uncharacterized protein</fullName>
    </submittedName>
</protein>
<organism evidence="3 4">
    <name type="scientific">Mycoplasmopsis glycophila</name>
    <dbReference type="NCBI Taxonomy" id="171285"/>
    <lineage>
        <taxon>Bacteria</taxon>
        <taxon>Bacillati</taxon>
        <taxon>Mycoplasmatota</taxon>
        <taxon>Mycoplasmoidales</taxon>
        <taxon>Metamycoplasmataceae</taxon>
        <taxon>Mycoplasmopsis</taxon>
    </lineage>
</organism>
<feature type="compositionally biased region" description="Low complexity" evidence="2">
    <location>
        <begin position="321"/>
        <end position="353"/>
    </location>
</feature>
<reference evidence="3 4" key="1">
    <citation type="submission" date="2019-01" db="EMBL/GenBank/DDBJ databases">
        <authorList>
            <consortium name="Pathogen Informatics"/>
        </authorList>
    </citation>
    <scope>NUCLEOTIDE SEQUENCE [LARGE SCALE GENOMIC DNA]</scope>
    <source>
        <strain evidence="3 4">NCTC10194</strain>
    </source>
</reference>
<feature type="compositionally biased region" description="Polar residues" evidence="2">
    <location>
        <begin position="393"/>
        <end position="402"/>
    </location>
</feature>
<name>A0A449AW57_9BACT</name>
<keyword evidence="4" id="KW-1185">Reference proteome</keyword>
<gene>
    <name evidence="3" type="ORF">NCTC10194_00609</name>
</gene>
<keyword evidence="1" id="KW-0175">Coiled coil</keyword>
<dbReference type="AlphaFoldDB" id="A0A449AW57"/>
<sequence>MKLKKLFLLTLGAAPVPFLVVSCVKESKSEEKLKLETQINIAKTKLAYNVWDSASRVEFELAIQKAEKVSANKDLTNADYKKAKENLVELQKQIEERVAIARTEKEKTNSAAIDALIDSVVKDSSKAEKNTAPVDFKYKSLLEDQEAYLTNPNTFVNSANNDELYVFFEGYNKYAANLHNSLTATYLFGEQKIRFEYRSSVDNKTITREVFSSKLALAPEYTLVSATETDGHHSKGNPLSNLEVSYDIETRTVTLSYKLAYRKSINDYSVLSNNGSAFTVVLNLEKPQPKSAAEETTTSSKDTPASGSTENNPSAQPQPTEPSTSGTTSEGDSSDASTDTPTPATTNEGTENPSNAPTTEDETTNPAPVSEGAEANNTETNNPVTENTDAPADTNNDETQPKPTDAELNAAFAGTTFENFSLEGLVDGDSITLTATDKNSLTETLNTEFNDHSTLTNTVFFSITTKSKQMYLRILKANDASATGVNLAPNMYNKTSLEGNNANLRLVGPSYAKSELEYPDKKIPLDIVSITKTEDKKYTIVVEFYVVKIEGNRVTNIYKENGENKKYQLTINLTVK</sequence>
<dbReference type="RefSeq" id="WP_027333480.1">
    <property type="nucleotide sequence ID" value="NZ_LR215024.1"/>
</dbReference>
<feature type="region of interest" description="Disordered" evidence="2">
    <location>
        <begin position="287"/>
        <end position="404"/>
    </location>
</feature>
<accession>A0A449AW57</accession>
<evidence type="ECO:0000313" key="4">
    <source>
        <dbReference type="Proteomes" id="UP000290815"/>
    </source>
</evidence>
<dbReference type="Proteomes" id="UP000290815">
    <property type="component" value="Chromosome"/>
</dbReference>
<dbReference type="EMBL" id="LR215024">
    <property type="protein sequence ID" value="VEU70900.1"/>
    <property type="molecule type" value="Genomic_DNA"/>
</dbReference>
<dbReference type="PROSITE" id="PS51257">
    <property type="entry name" value="PROKAR_LIPOPROTEIN"/>
    <property type="match status" value="1"/>
</dbReference>
<feature type="compositionally biased region" description="Low complexity" evidence="2">
    <location>
        <begin position="371"/>
        <end position="388"/>
    </location>
</feature>
<feature type="compositionally biased region" description="Polar residues" evidence="2">
    <location>
        <begin position="294"/>
        <end position="318"/>
    </location>
</feature>